<dbReference type="PROSITE" id="PS50011">
    <property type="entry name" value="PROTEIN_KINASE_DOM"/>
    <property type="match status" value="1"/>
</dbReference>
<reference evidence="5 6" key="1">
    <citation type="submission" date="2017-11" db="EMBL/GenBank/DDBJ databases">
        <title>The genome of Rhizophagus clarus HR1 reveals common genetic basis of auxotrophy among arbuscular mycorrhizal fungi.</title>
        <authorList>
            <person name="Kobayashi Y."/>
        </authorList>
    </citation>
    <scope>NUCLEOTIDE SEQUENCE [LARGE SCALE GENOMIC DNA]</scope>
    <source>
        <strain evidence="5 6">HR1</strain>
    </source>
</reference>
<dbReference type="Gene3D" id="1.10.510.10">
    <property type="entry name" value="Transferase(Phosphotransferase) domain 1"/>
    <property type="match status" value="1"/>
</dbReference>
<protein>
    <recommendedName>
        <fullName evidence="4">Protein kinase domain-containing protein</fullName>
    </recommendedName>
</protein>
<dbReference type="PANTHER" id="PTHR44329">
    <property type="entry name" value="SERINE/THREONINE-PROTEIN KINASE TNNI3K-RELATED"/>
    <property type="match status" value="1"/>
</dbReference>
<keyword evidence="3" id="KW-0472">Membrane</keyword>
<keyword evidence="1" id="KW-0547">Nucleotide-binding</keyword>
<dbReference type="InterPro" id="IPR000719">
    <property type="entry name" value="Prot_kinase_dom"/>
</dbReference>
<name>A0A2Z6RLD9_9GLOM</name>
<accession>A0A2Z6RLD9</accession>
<evidence type="ECO:0000256" key="2">
    <source>
        <dbReference type="ARBA" id="ARBA00022840"/>
    </source>
</evidence>
<dbReference type="Proteomes" id="UP000247702">
    <property type="component" value="Unassembled WGS sequence"/>
</dbReference>
<dbReference type="GO" id="GO:0005524">
    <property type="term" value="F:ATP binding"/>
    <property type="evidence" value="ECO:0007669"/>
    <property type="project" value="UniProtKB-KW"/>
</dbReference>
<keyword evidence="3" id="KW-0812">Transmembrane</keyword>
<dbReference type="Pfam" id="PF07714">
    <property type="entry name" value="PK_Tyr_Ser-Thr"/>
    <property type="match status" value="1"/>
</dbReference>
<evidence type="ECO:0000256" key="1">
    <source>
        <dbReference type="ARBA" id="ARBA00022741"/>
    </source>
</evidence>
<dbReference type="PANTHER" id="PTHR44329:SF298">
    <property type="entry name" value="MIXED LINEAGE KINASE DOMAIN-LIKE PROTEIN"/>
    <property type="match status" value="1"/>
</dbReference>
<gene>
    <name evidence="5" type="ORF">RclHR1_03100011</name>
</gene>
<organism evidence="5 6">
    <name type="scientific">Rhizophagus clarus</name>
    <dbReference type="NCBI Taxonomy" id="94130"/>
    <lineage>
        <taxon>Eukaryota</taxon>
        <taxon>Fungi</taxon>
        <taxon>Fungi incertae sedis</taxon>
        <taxon>Mucoromycota</taxon>
        <taxon>Glomeromycotina</taxon>
        <taxon>Glomeromycetes</taxon>
        <taxon>Glomerales</taxon>
        <taxon>Glomeraceae</taxon>
        <taxon>Rhizophagus</taxon>
    </lineage>
</organism>
<dbReference type="SUPFAM" id="SSF56112">
    <property type="entry name" value="Protein kinase-like (PK-like)"/>
    <property type="match status" value="1"/>
</dbReference>
<dbReference type="InterPro" id="IPR001245">
    <property type="entry name" value="Ser-Thr/Tyr_kinase_cat_dom"/>
</dbReference>
<evidence type="ECO:0000313" key="5">
    <source>
        <dbReference type="EMBL" id="GBB97949.1"/>
    </source>
</evidence>
<evidence type="ECO:0000313" key="6">
    <source>
        <dbReference type="Proteomes" id="UP000247702"/>
    </source>
</evidence>
<evidence type="ECO:0000256" key="3">
    <source>
        <dbReference type="SAM" id="Phobius"/>
    </source>
</evidence>
<dbReference type="GO" id="GO:0004674">
    <property type="term" value="F:protein serine/threonine kinase activity"/>
    <property type="evidence" value="ECO:0007669"/>
    <property type="project" value="TreeGrafter"/>
</dbReference>
<comment type="caution">
    <text evidence="5">The sequence shown here is derived from an EMBL/GenBank/DDBJ whole genome shotgun (WGS) entry which is preliminary data.</text>
</comment>
<keyword evidence="3" id="KW-1133">Transmembrane helix</keyword>
<dbReference type="InterPro" id="IPR011009">
    <property type="entry name" value="Kinase-like_dom_sf"/>
</dbReference>
<feature type="domain" description="Protein kinase" evidence="4">
    <location>
        <begin position="104"/>
        <end position="380"/>
    </location>
</feature>
<evidence type="ECO:0000259" key="4">
    <source>
        <dbReference type="PROSITE" id="PS50011"/>
    </source>
</evidence>
<dbReference type="EMBL" id="BEXD01002336">
    <property type="protein sequence ID" value="GBB97949.1"/>
    <property type="molecule type" value="Genomic_DNA"/>
</dbReference>
<keyword evidence="2" id="KW-0067">ATP-binding</keyword>
<keyword evidence="6" id="KW-1185">Reference proteome</keyword>
<feature type="transmembrane region" description="Helical" evidence="3">
    <location>
        <begin position="517"/>
        <end position="540"/>
    </location>
</feature>
<proteinExistence type="predicted"/>
<sequence>MEEISDDVFERIKDFDHLYLTEEQTLLINRLILNEELKGRYKDYGLCNECKQPKITCRWCQCKFQRNFNNWTSGNHEVDNFIQKFQLKARYYSEIIEWIDYDRFENIEYLSKGGFGTTSKAIWKDGYIEYWDFEKNRWKRGKKGNETYLVALKCLHNSQDITAEFLKEIESHITAINSHYVTRCHGFTKDSESNNFMMVMEYVENGSLRQYLNNCFNSMKWDEKLDMLRHIVSGLDDIHKKGVTHHNFHSGNILKGRNSTYITDLGLYQPANVKSIDEHKKVYGVLPYIAPEILRGEEYTQESDIYGFGIVAYEVCTGLPPYHDIAHDAFLAISICQGQRPKSNYKIPRIILDTIKQCWDAEPSKRPKANELYNLLHDLCNDIYSNYYDSDLEINKQIEEVVKINEKLISISPTYTSTTLSYITNSRAIYTSRLLDFKDLPEPKNAIDTDEDGDLSEEYSYSAISYDEKGNTGAYIQIIINLYLIGDGVHTTTERDGDIYGLFIRPEIFNPDYGKRLLLTFLIIMKITFVLVLIIDNFLIMELQNLCKSIVEDVLPLE</sequence>
<dbReference type="InterPro" id="IPR051681">
    <property type="entry name" value="Ser/Thr_Kinases-Pseudokinases"/>
</dbReference>
<dbReference type="AlphaFoldDB" id="A0A2Z6RLD9"/>